<evidence type="ECO:0000256" key="3">
    <source>
        <dbReference type="ARBA" id="ARBA00012288"/>
    </source>
</evidence>
<dbReference type="PROSITE" id="PS00907">
    <property type="entry name" value="UROD_2"/>
    <property type="match status" value="1"/>
</dbReference>
<feature type="domain" description="Uroporphyrinogen decarboxylase (URO-D)" evidence="7">
    <location>
        <begin position="36"/>
        <end position="45"/>
    </location>
</feature>
<name>A0A6J7FNF4_9ZZZZ</name>
<accession>A0A6J7FNF4</accession>
<dbReference type="EC" id="4.1.1.37" evidence="3"/>
<dbReference type="EMBL" id="CAFBMC010000031">
    <property type="protein sequence ID" value="CAB4897066.1"/>
    <property type="molecule type" value="Genomic_DNA"/>
</dbReference>
<keyword evidence="5" id="KW-0456">Lyase</keyword>
<dbReference type="NCBIfam" id="TIGR01464">
    <property type="entry name" value="hemE"/>
    <property type="match status" value="1"/>
</dbReference>
<feature type="domain" description="Uroporphyrinogen decarboxylase (URO-D)" evidence="8">
    <location>
        <begin position="153"/>
        <end position="169"/>
    </location>
</feature>
<evidence type="ECO:0000259" key="7">
    <source>
        <dbReference type="PROSITE" id="PS00906"/>
    </source>
</evidence>
<gene>
    <name evidence="9" type="ORF">UFOPK3495_00751</name>
</gene>
<protein>
    <recommendedName>
        <fullName evidence="3">uroporphyrinogen decarboxylase</fullName>
        <ecNumber evidence="3">4.1.1.37</ecNumber>
    </recommendedName>
</protein>
<dbReference type="GO" id="GO:0006782">
    <property type="term" value="P:protoporphyrinogen IX biosynthetic process"/>
    <property type="evidence" value="ECO:0007669"/>
    <property type="project" value="UniProtKB-UniPathway"/>
</dbReference>
<dbReference type="InterPro" id="IPR006361">
    <property type="entry name" value="Uroporphyrinogen_deCO2ase_HemE"/>
</dbReference>
<comment type="pathway">
    <text evidence="1">Porphyrin-containing compound metabolism; protoporphyrin-IX biosynthesis; coproporphyrinogen-III from 5-aminolevulinate: step 4/4.</text>
</comment>
<evidence type="ECO:0000256" key="2">
    <source>
        <dbReference type="ARBA" id="ARBA00009935"/>
    </source>
</evidence>
<keyword evidence="6" id="KW-0627">Porphyrin biosynthesis</keyword>
<evidence type="ECO:0000256" key="4">
    <source>
        <dbReference type="ARBA" id="ARBA00022793"/>
    </source>
</evidence>
<dbReference type="InterPro" id="IPR038071">
    <property type="entry name" value="UROD/MetE-like_sf"/>
</dbReference>
<comment type="similarity">
    <text evidence="2">Belongs to the uroporphyrinogen decarboxylase family.</text>
</comment>
<evidence type="ECO:0000256" key="1">
    <source>
        <dbReference type="ARBA" id="ARBA00004804"/>
    </source>
</evidence>
<dbReference type="AlphaFoldDB" id="A0A6J7FNF4"/>
<dbReference type="HAMAP" id="MF_00218">
    <property type="entry name" value="URO_D"/>
    <property type="match status" value="1"/>
</dbReference>
<organism evidence="9">
    <name type="scientific">freshwater metagenome</name>
    <dbReference type="NCBI Taxonomy" id="449393"/>
    <lineage>
        <taxon>unclassified sequences</taxon>
        <taxon>metagenomes</taxon>
        <taxon>ecological metagenomes</taxon>
    </lineage>
</organism>
<dbReference type="Pfam" id="PF01208">
    <property type="entry name" value="URO-D"/>
    <property type="match status" value="1"/>
</dbReference>
<sequence>MTASDVLPPQHPLISGKTADSPLITAYRGGRPTTRPIWMMRQAGRSLPEYRALREGTAMLDSCLRPDMAAEITLQPVRRHKVDAAIFFSDIVIPLKLAGIDVDIVAGVGPVMGEAIRTADQVRNLPALDPSALTPIIDAIGIVTAELGSTPLIGFAGAPFTLASYLVEGRPSREYLHTKALMRDDPETWHALLSWVSQVTGTFLRAQAFAGASALQLFDSWAGALTLDEYLTFVAPHSAKVMSMVDDLPVPRVHFGTKTGHLLVAMRDVGATVVGVDQFTPLDVANELLGGTTPLQGNIDPELLSGPWDALAANVRDVLQRGLSAPGHVVNLGHGVPPDTDPDVLTRMVALVHEEG</sequence>
<dbReference type="PANTHER" id="PTHR21091:SF169">
    <property type="entry name" value="UROPORPHYRINOGEN DECARBOXYLASE"/>
    <property type="match status" value="1"/>
</dbReference>
<dbReference type="GO" id="GO:0004853">
    <property type="term" value="F:uroporphyrinogen decarboxylase activity"/>
    <property type="evidence" value="ECO:0007669"/>
    <property type="project" value="UniProtKB-EC"/>
</dbReference>
<evidence type="ECO:0000256" key="5">
    <source>
        <dbReference type="ARBA" id="ARBA00023239"/>
    </source>
</evidence>
<dbReference type="SUPFAM" id="SSF51726">
    <property type="entry name" value="UROD/MetE-like"/>
    <property type="match status" value="1"/>
</dbReference>
<dbReference type="PANTHER" id="PTHR21091">
    <property type="entry name" value="METHYLTETRAHYDROFOLATE:HOMOCYSTEINE METHYLTRANSFERASE RELATED"/>
    <property type="match status" value="1"/>
</dbReference>
<evidence type="ECO:0000313" key="9">
    <source>
        <dbReference type="EMBL" id="CAB4897066.1"/>
    </source>
</evidence>
<dbReference type="UniPathway" id="UPA00251">
    <property type="reaction ID" value="UER00321"/>
</dbReference>
<keyword evidence="4" id="KW-0210">Decarboxylase</keyword>
<dbReference type="GO" id="GO:0005829">
    <property type="term" value="C:cytosol"/>
    <property type="evidence" value="ECO:0007669"/>
    <property type="project" value="TreeGrafter"/>
</dbReference>
<reference evidence="9" key="1">
    <citation type="submission" date="2020-05" db="EMBL/GenBank/DDBJ databases">
        <authorList>
            <person name="Chiriac C."/>
            <person name="Salcher M."/>
            <person name="Ghai R."/>
            <person name="Kavagutti S V."/>
        </authorList>
    </citation>
    <scope>NUCLEOTIDE SEQUENCE</scope>
</reference>
<dbReference type="Gene3D" id="3.20.20.210">
    <property type="match status" value="1"/>
</dbReference>
<dbReference type="PROSITE" id="PS00906">
    <property type="entry name" value="UROD_1"/>
    <property type="match status" value="1"/>
</dbReference>
<evidence type="ECO:0000259" key="8">
    <source>
        <dbReference type="PROSITE" id="PS00907"/>
    </source>
</evidence>
<evidence type="ECO:0000256" key="6">
    <source>
        <dbReference type="ARBA" id="ARBA00023244"/>
    </source>
</evidence>
<proteinExistence type="inferred from homology"/>
<dbReference type="InterPro" id="IPR000257">
    <property type="entry name" value="Uroporphyrinogen_deCOase"/>
</dbReference>
<dbReference type="CDD" id="cd00717">
    <property type="entry name" value="URO-D"/>
    <property type="match status" value="1"/>
</dbReference>